<sequence length="142" mass="15957">MVISPRKITSETPDQNKEPQTTHKSNTIRPRGESPPLSIAHVRSDTDTEIWIKSLAGTADLIPQGTPLRLLTRSVSFAHPEDRDELLKCLGDDDDTRKREKGNNYLLSDWEKAVRQTGMLALMCSTDNLTSKRTADVRSIQE</sequence>
<proteinExistence type="predicted"/>
<evidence type="ECO:0000313" key="2">
    <source>
        <dbReference type="Proteomes" id="UP001172680"/>
    </source>
</evidence>
<dbReference type="Proteomes" id="UP001172680">
    <property type="component" value="Unassembled WGS sequence"/>
</dbReference>
<gene>
    <name evidence="1" type="ORF">H2199_001371</name>
</gene>
<name>A0ACC2ZLU2_9PEZI</name>
<reference evidence="1" key="1">
    <citation type="submission" date="2022-10" db="EMBL/GenBank/DDBJ databases">
        <title>Culturing micro-colonial fungi from biological soil crusts in the Mojave desert and describing Neophaeococcomyces mojavensis, and introducing the new genera and species Taxawa tesnikishii.</title>
        <authorList>
            <person name="Kurbessoian T."/>
            <person name="Stajich J.E."/>
        </authorList>
    </citation>
    <scope>NUCLEOTIDE SEQUENCE</scope>
    <source>
        <strain evidence="1">JES_115</strain>
    </source>
</reference>
<protein>
    <submittedName>
        <fullName evidence="1">Uncharacterized protein</fullName>
    </submittedName>
</protein>
<comment type="caution">
    <text evidence="1">The sequence shown here is derived from an EMBL/GenBank/DDBJ whole genome shotgun (WGS) entry which is preliminary data.</text>
</comment>
<dbReference type="EMBL" id="JAPDRP010000003">
    <property type="protein sequence ID" value="KAJ9648516.1"/>
    <property type="molecule type" value="Genomic_DNA"/>
</dbReference>
<organism evidence="1 2">
    <name type="scientific">Coniosporium tulheliwenetii</name>
    <dbReference type="NCBI Taxonomy" id="3383036"/>
    <lineage>
        <taxon>Eukaryota</taxon>
        <taxon>Fungi</taxon>
        <taxon>Dikarya</taxon>
        <taxon>Ascomycota</taxon>
        <taxon>Pezizomycotina</taxon>
        <taxon>Dothideomycetes</taxon>
        <taxon>Dothideomycetes incertae sedis</taxon>
        <taxon>Coniosporium</taxon>
    </lineage>
</organism>
<keyword evidence="2" id="KW-1185">Reference proteome</keyword>
<evidence type="ECO:0000313" key="1">
    <source>
        <dbReference type="EMBL" id="KAJ9648516.1"/>
    </source>
</evidence>
<accession>A0ACC2ZLU2</accession>